<dbReference type="SUPFAM" id="SSF48452">
    <property type="entry name" value="TPR-like"/>
    <property type="match status" value="1"/>
</dbReference>
<feature type="domain" description="F-box" evidence="1">
    <location>
        <begin position="173"/>
        <end position="222"/>
    </location>
</feature>
<proteinExistence type="predicted"/>
<dbReference type="SUPFAM" id="SSF81383">
    <property type="entry name" value="F-box domain"/>
    <property type="match status" value="1"/>
</dbReference>
<dbReference type="GeneID" id="63717998"/>
<dbReference type="InterPro" id="IPR001810">
    <property type="entry name" value="F-box_dom"/>
</dbReference>
<dbReference type="InterPro" id="IPR011990">
    <property type="entry name" value="TPR-like_helical_dom_sf"/>
</dbReference>
<sequence length="669" mass="76483">MEARIREGRDHYATEKYDAALRQFTRAMNMCACTRGMRRPRCTCKDFEAVAAENGSIFDEAMHTCRCHVGRTFNKCDNLLHIQALDYRAGTFEAMKELGRARKDAEWMLELAPRRPDGYLRFGKVARLQKKAELAWKMYGAGIEASKDAPVDASTKRQQLYAAFRPLQARFKRQDPMSLPYELVHIIFSHLDVVELTKCLLVSKAWGGTLQCRGYKTLWRSFDFPTRPFQPPSTLALQKLLARARGDVREIVIRDPTRFQLSQQRLMMLLRAAASLERLELGPLTEYYFLFPKGPALYRNLRHVVLDMYNNGEHRSWHAQHQSTSNVPVDFIKSIAATLESLSLVGVPASWCQLQDVPEFPALRCLRLEHKRGSQAPFPILYIASRTPRLEQLCLTNVHLTCDGLHRWKDIWHMLWRSLQVVVFTMPDMGQAVQSRETLTAVTSLMCLHSSGHFRYVDLQIPYSSEDDQTTAEVFPPCSESGVSNTVDAHGRPIRRPLQLHSLRQLRLKDLAHGPSTMRHLLGGAAERGNLHTLDIVFPIPTFHSPVGRQHMEHLGAYGWLRGVESIRSLGISRFRFREYPTNDDDLPLPSFLATFPNLETLSLTSDHYAPEEFCSVVEAILNVTHLKVLYQNKVNGALMDKLVRLGETFGVQVIWGERPRVWPVPPEE</sequence>
<evidence type="ECO:0000259" key="1">
    <source>
        <dbReference type="PROSITE" id="PS50181"/>
    </source>
</evidence>
<protein>
    <recommendedName>
        <fullName evidence="1">F-box domain-containing protein</fullName>
    </recommendedName>
</protein>
<comment type="caution">
    <text evidence="2">The sequence shown here is derived from an EMBL/GenBank/DDBJ whole genome shotgun (WGS) entry which is preliminary data.</text>
</comment>
<reference evidence="2 3" key="1">
    <citation type="journal article" date="2016" name="Sci. Rep.">
        <title>Insights into Adaptations to a Near-Obligate Nematode Endoparasitic Lifestyle from the Finished Genome of Drechmeria coniospora.</title>
        <authorList>
            <person name="Zhang L."/>
            <person name="Zhou Z."/>
            <person name="Guo Q."/>
            <person name="Fokkens L."/>
            <person name="Miskei M."/>
            <person name="Pocsi I."/>
            <person name="Zhang W."/>
            <person name="Chen M."/>
            <person name="Wang L."/>
            <person name="Sun Y."/>
            <person name="Donzelli B.G."/>
            <person name="Gibson D.M."/>
            <person name="Nelson D.R."/>
            <person name="Luo J.G."/>
            <person name="Rep M."/>
            <person name="Liu H."/>
            <person name="Yang S."/>
            <person name="Wang J."/>
            <person name="Krasnoff S.B."/>
            <person name="Xu Y."/>
            <person name="Molnar I."/>
            <person name="Lin M."/>
        </authorList>
    </citation>
    <scope>NUCLEOTIDE SEQUENCE [LARGE SCALE GENOMIC DNA]</scope>
    <source>
        <strain evidence="2 3">ARSEF 6962</strain>
    </source>
</reference>
<evidence type="ECO:0000313" key="3">
    <source>
        <dbReference type="Proteomes" id="UP000076580"/>
    </source>
</evidence>
<dbReference type="InterPro" id="IPR032675">
    <property type="entry name" value="LRR_dom_sf"/>
</dbReference>
<dbReference type="Gene3D" id="1.25.40.10">
    <property type="entry name" value="Tetratricopeptide repeat domain"/>
    <property type="match status" value="1"/>
</dbReference>
<dbReference type="Gene3D" id="3.80.10.10">
    <property type="entry name" value="Ribonuclease Inhibitor"/>
    <property type="match status" value="1"/>
</dbReference>
<dbReference type="Proteomes" id="UP000076580">
    <property type="component" value="Chromosome 02"/>
</dbReference>
<dbReference type="InParanoid" id="A0A151GMW9"/>
<organism evidence="2 3">
    <name type="scientific">Drechmeria coniospora</name>
    <name type="common">Nematophagous fungus</name>
    <name type="synonym">Meria coniospora</name>
    <dbReference type="NCBI Taxonomy" id="98403"/>
    <lineage>
        <taxon>Eukaryota</taxon>
        <taxon>Fungi</taxon>
        <taxon>Dikarya</taxon>
        <taxon>Ascomycota</taxon>
        <taxon>Pezizomycotina</taxon>
        <taxon>Sordariomycetes</taxon>
        <taxon>Hypocreomycetidae</taxon>
        <taxon>Hypocreales</taxon>
        <taxon>Ophiocordycipitaceae</taxon>
        <taxon>Drechmeria</taxon>
    </lineage>
</organism>
<dbReference type="Gene3D" id="1.20.1280.50">
    <property type="match status" value="1"/>
</dbReference>
<dbReference type="InterPro" id="IPR036047">
    <property type="entry name" value="F-box-like_dom_sf"/>
</dbReference>
<dbReference type="STRING" id="98403.A0A151GMW9"/>
<dbReference type="EMBL" id="LAYC01000002">
    <property type="protein sequence ID" value="KYK58342.1"/>
    <property type="molecule type" value="Genomic_DNA"/>
</dbReference>
<accession>A0A151GMW9</accession>
<dbReference type="AlphaFoldDB" id="A0A151GMW9"/>
<gene>
    <name evidence="2" type="ORF">DCS_05355</name>
</gene>
<dbReference type="RefSeq" id="XP_040657694.1">
    <property type="nucleotide sequence ID" value="XM_040802661.1"/>
</dbReference>
<name>A0A151GMW9_DRECN</name>
<dbReference type="Pfam" id="PF12937">
    <property type="entry name" value="F-box-like"/>
    <property type="match status" value="1"/>
</dbReference>
<evidence type="ECO:0000313" key="2">
    <source>
        <dbReference type="EMBL" id="KYK58342.1"/>
    </source>
</evidence>
<dbReference type="SUPFAM" id="SSF52047">
    <property type="entry name" value="RNI-like"/>
    <property type="match status" value="1"/>
</dbReference>
<dbReference type="PROSITE" id="PS50181">
    <property type="entry name" value="FBOX"/>
    <property type="match status" value="1"/>
</dbReference>
<keyword evidence="3" id="KW-1185">Reference proteome</keyword>